<dbReference type="EMBL" id="CP120682">
    <property type="protein sequence ID" value="WKN34353.1"/>
    <property type="molecule type" value="Genomic_DNA"/>
</dbReference>
<evidence type="ECO:0000313" key="7">
    <source>
        <dbReference type="EMBL" id="WKN34353.1"/>
    </source>
</evidence>
<protein>
    <submittedName>
        <fullName evidence="7">TraM recognition domain-containing protein</fullName>
    </submittedName>
</protein>
<evidence type="ECO:0000256" key="2">
    <source>
        <dbReference type="ARBA" id="ARBA00022475"/>
    </source>
</evidence>
<evidence type="ECO:0000259" key="6">
    <source>
        <dbReference type="Pfam" id="PF12696"/>
    </source>
</evidence>
<evidence type="ECO:0000256" key="5">
    <source>
        <dbReference type="ARBA" id="ARBA00023136"/>
    </source>
</evidence>
<dbReference type="InterPro" id="IPR032689">
    <property type="entry name" value="TraG-D_C"/>
</dbReference>
<keyword evidence="3" id="KW-0812">Transmembrane</keyword>
<evidence type="ECO:0000256" key="4">
    <source>
        <dbReference type="ARBA" id="ARBA00022989"/>
    </source>
</evidence>
<reference evidence="7" key="1">
    <citation type="journal article" date="2023" name="Comput. Struct. Biotechnol. J.">
        <title>Discovery of a novel marine Bacteroidetes with a rich repertoire of carbohydrate-active enzymes.</title>
        <authorList>
            <person name="Chen B."/>
            <person name="Liu G."/>
            <person name="Chen Q."/>
            <person name="Wang H."/>
            <person name="Liu L."/>
            <person name="Tang K."/>
        </authorList>
    </citation>
    <scope>NUCLEOTIDE SEQUENCE</scope>
    <source>
        <strain evidence="7">TK19036</strain>
    </source>
</reference>
<dbReference type="SUPFAM" id="SSF52540">
    <property type="entry name" value="P-loop containing nucleoside triphosphate hydrolases"/>
    <property type="match status" value="1"/>
</dbReference>
<dbReference type="InterPro" id="IPR051539">
    <property type="entry name" value="T4SS-coupling_protein"/>
</dbReference>
<keyword evidence="2" id="KW-1003">Cell membrane</keyword>
<dbReference type="AlphaFoldDB" id="A0AA49GJD6"/>
<evidence type="ECO:0000256" key="3">
    <source>
        <dbReference type="ARBA" id="ARBA00022692"/>
    </source>
</evidence>
<dbReference type="CDD" id="cd01127">
    <property type="entry name" value="TrwB_TraG_TraD_VirD4"/>
    <property type="match status" value="1"/>
</dbReference>
<keyword evidence="5" id="KW-0472">Membrane</keyword>
<proteinExistence type="predicted"/>
<feature type="domain" description="TraD/TraG TraM recognition site" evidence="6">
    <location>
        <begin position="356"/>
        <end position="466"/>
    </location>
</feature>
<sequence length="514" mass="58367">MSILKNTFSSGKNYEELLDQTLYKVPGTDTKITWADSVEGTLITGATGSGKSSGPGRHAALAMLKKGFGFCVLCAKPDEKDQWLEYTKEAKRTNDLVIFNKSSDLKFNFLKYEMERQGEGAGDVLNAIDALMNLNEQNRVYRSGGGGDNEERFWDNSLRRLISRTITLLRLAGEEVSILNMRKVVSDCFKGDEPKLYHHLKRTSTTTEEIDPHTRRQAQADLDLWIKSSYFLQILEEVSEQTFANSSEEETALLVLDYWLKEFPKISEKTTSIIVESYMGIIEPFLNDGILKKQFSSGLDKMLLPENTVTDNKIMIIDFPIKEFGLAGIYAATIYKTTFQAAMERRNIKTENDPKPVGLWIDEYQSFCNPMTDSLFQTTARSSWIATVYITQNINNIYFVMGNKMPEARAKSLLGNLNLKYFASNADVETNQWASDMIGQHVADLENLSINKEMEISKTKHQQMQARVTPDHFTILKTGRKANKYVVEAIVFKAGKRWGKNSENYATVAFKQRD</sequence>
<dbReference type="PANTHER" id="PTHR37937:SF1">
    <property type="entry name" value="CONJUGATIVE TRANSFER: DNA TRANSPORT"/>
    <property type="match status" value="1"/>
</dbReference>
<organism evidence="7">
    <name type="scientific">Roseihalotalea indica</name>
    <dbReference type="NCBI Taxonomy" id="2867963"/>
    <lineage>
        <taxon>Bacteria</taxon>
        <taxon>Pseudomonadati</taxon>
        <taxon>Bacteroidota</taxon>
        <taxon>Cytophagia</taxon>
        <taxon>Cytophagales</taxon>
        <taxon>Catalimonadaceae</taxon>
        <taxon>Roseihalotalea</taxon>
    </lineage>
</organism>
<gene>
    <name evidence="7" type="ORF">K4G66_18415</name>
</gene>
<dbReference type="InterPro" id="IPR027417">
    <property type="entry name" value="P-loop_NTPase"/>
</dbReference>
<name>A0AA49GJD6_9BACT</name>
<reference evidence="7" key="2">
    <citation type="journal article" date="2024" name="Antonie Van Leeuwenhoek">
        <title>Roseihalotalea indica gen. nov., sp. nov., a halophilic Bacteroidetes from mesopelagic Southwest Indian Ocean with higher carbohydrate metabolic potential.</title>
        <authorList>
            <person name="Chen B."/>
            <person name="Zhang M."/>
            <person name="Lin D."/>
            <person name="Ye J."/>
            <person name="Tang K."/>
        </authorList>
    </citation>
    <scope>NUCLEOTIDE SEQUENCE</scope>
    <source>
        <strain evidence="7">TK19036</strain>
    </source>
</reference>
<dbReference type="Gene3D" id="3.40.50.300">
    <property type="entry name" value="P-loop containing nucleotide triphosphate hydrolases"/>
    <property type="match status" value="1"/>
</dbReference>
<evidence type="ECO:0000256" key="1">
    <source>
        <dbReference type="ARBA" id="ARBA00004651"/>
    </source>
</evidence>
<dbReference type="PANTHER" id="PTHR37937">
    <property type="entry name" value="CONJUGATIVE TRANSFER: DNA TRANSPORT"/>
    <property type="match status" value="1"/>
</dbReference>
<keyword evidence="4" id="KW-1133">Transmembrane helix</keyword>
<dbReference type="GO" id="GO:0005886">
    <property type="term" value="C:plasma membrane"/>
    <property type="evidence" value="ECO:0007669"/>
    <property type="project" value="UniProtKB-SubCell"/>
</dbReference>
<accession>A0AA49GJD6</accession>
<comment type="subcellular location">
    <subcellularLocation>
        <location evidence="1">Cell membrane</location>
        <topology evidence="1">Multi-pass membrane protein</topology>
    </subcellularLocation>
</comment>
<dbReference type="Pfam" id="PF12696">
    <property type="entry name" value="TraG-D_C"/>
    <property type="match status" value="1"/>
</dbReference>